<dbReference type="Pfam" id="PF25944">
    <property type="entry name" value="Beta-barrel_RND"/>
    <property type="match status" value="1"/>
</dbReference>
<comment type="caution">
    <text evidence="6">The sequence shown here is derived from an EMBL/GenBank/DDBJ whole genome shotgun (WGS) entry which is preliminary data.</text>
</comment>
<dbReference type="PANTHER" id="PTHR30158">
    <property type="entry name" value="ACRA/E-RELATED COMPONENT OF DRUG EFFLUX TRANSPORTER"/>
    <property type="match status" value="1"/>
</dbReference>
<dbReference type="GO" id="GO:0022857">
    <property type="term" value="F:transmembrane transporter activity"/>
    <property type="evidence" value="ECO:0007669"/>
    <property type="project" value="InterPro"/>
</dbReference>
<dbReference type="GO" id="GO:0046677">
    <property type="term" value="P:response to antibiotic"/>
    <property type="evidence" value="ECO:0007669"/>
    <property type="project" value="TreeGrafter"/>
</dbReference>
<dbReference type="InterPro" id="IPR006143">
    <property type="entry name" value="RND_pump_MFP"/>
</dbReference>
<dbReference type="Gene3D" id="2.40.30.170">
    <property type="match status" value="1"/>
</dbReference>
<dbReference type="AlphaFoldDB" id="A0A354M2U6"/>
<dbReference type="Proteomes" id="UP000262954">
    <property type="component" value="Unassembled WGS sequence"/>
</dbReference>
<comment type="subcellular location">
    <subcellularLocation>
        <location evidence="1">Cell envelope</location>
    </subcellularLocation>
</comment>
<gene>
    <name evidence="6" type="ORF">DDY73_07485</name>
</gene>
<accession>A0A354M2U6</accession>
<evidence type="ECO:0000313" key="7">
    <source>
        <dbReference type="Proteomes" id="UP000262954"/>
    </source>
</evidence>
<dbReference type="SUPFAM" id="SSF111369">
    <property type="entry name" value="HlyD-like secretion proteins"/>
    <property type="match status" value="1"/>
</dbReference>
<dbReference type="GO" id="GO:0030313">
    <property type="term" value="C:cell envelope"/>
    <property type="evidence" value="ECO:0007669"/>
    <property type="project" value="UniProtKB-SubCell"/>
</dbReference>
<evidence type="ECO:0000256" key="2">
    <source>
        <dbReference type="ARBA" id="ARBA00009477"/>
    </source>
</evidence>
<evidence type="ECO:0000259" key="3">
    <source>
        <dbReference type="Pfam" id="PF25917"/>
    </source>
</evidence>
<reference evidence="6 7" key="1">
    <citation type="journal article" date="2018" name="Nat. Biotechnol.">
        <title>A standardized bacterial taxonomy based on genome phylogeny substantially revises the tree of life.</title>
        <authorList>
            <person name="Parks D.H."/>
            <person name="Chuvochina M."/>
            <person name="Waite D.W."/>
            <person name="Rinke C."/>
            <person name="Skarshewski A."/>
            <person name="Chaumeil P.A."/>
            <person name="Hugenholtz P."/>
        </authorList>
    </citation>
    <scope>NUCLEOTIDE SEQUENCE [LARGE SCALE GENOMIC DNA]</scope>
    <source>
        <strain evidence="6">UBA11482</strain>
    </source>
</reference>
<dbReference type="GO" id="GO:0005886">
    <property type="term" value="C:plasma membrane"/>
    <property type="evidence" value="ECO:0007669"/>
    <property type="project" value="TreeGrafter"/>
</dbReference>
<organism evidence="6 7">
    <name type="scientific">Coprobacter fastidiosus</name>
    <dbReference type="NCBI Taxonomy" id="1099853"/>
    <lineage>
        <taxon>Bacteria</taxon>
        <taxon>Pseudomonadati</taxon>
        <taxon>Bacteroidota</taxon>
        <taxon>Bacteroidia</taxon>
        <taxon>Bacteroidales</taxon>
        <taxon>Barnesiellaceae</taxon>
        <taxon>Coprobacter</taxon>
    </lineage>
</organism>
<dbReference type="InterPro" id="IPR058627">
    <property type="entry name" value="MdtA-like_C"/>
</dbReference>
<dbReference type="InterPro" id="IPR058626">
    <property type="entry name" value="MdtA-like_b-barrel"/>
</dbReference>
<dbReference type="Pfam" id="PF25967">
    <property type="entry name" value="RND-MFP_C"/>
    <property type="match status" value="1"/>
</dbReference>
<evidence type="ECO:0000259" key="4">
    <source>
        <dbReference type="Pfam" id="PF25944"/>
    </source>
</evidence>
<evidence type="ECO:0000256" key="1">
    <source>
        <dbReference type="ARBA" id="ARBA00004196"/>
    </source>
</evidence>
<evidence type="ECO:0000313" key="6">
    <source>
        <dbReference type="EMBL" id="HBJ08835.1"/>
    </source>
</evidence>
<feature type="domain" description="Multidrug resistance protein MdtA-like barrel-sandwich hybrid" evidence="3">
    <location>
        <begin position="67"/>
        <end position="207"/>
    </location>
</feature>
<dbReference type="Gene3D" id="2.40.50.100">
    <property type="match status" value="1"/>
</dbReference>
<dbReference type="RefSeq" id="WP_122338170.1">
    <property type="nucleotide sequence ID" value="NZ_CAJKYL010000017.1"/>
</dbReference>
<feature type="domain" description="Multidrug resistance protein MdtA-like C-terminal permuted SH3" evidence="5">
    <location>
        <begin position="303"/>
        <end position="363"/>
    </location>
</feature>
<evidence type="ECO:0000259" key="5">
    <source>
        <dbReference type="Pfam" id="PF25967"/>
    </source>
</evidence>
<dbReference type="InterPro" id="IPR058625">
    <property type="entry name" value="MdtA-like_BSH"/>
</dbReference>
<comment type="similarity">
    <text evidence="2">Belongs to the membrane fusion protein (MFP) (TC 8.A.1) family.</text>
</comment>
<protein>
    <submittedName>
        <fullName evidence="6">Efflux RND transporter periplasmic adaptor subunit</fullName>
    </submittedName>
</protein>
<name>A0A354M2U6_9BACT</name>
<feature type="domain" description="Multidrug resistance protein MdtA-like beta-barrel" evidence="4">
    <location>
        <begin position="216"/>
        <end position="294"/>
    </location>
</feature>
<dbReference type="Pfam" id="PF25917">
    <property type="entry name" value="BSH_RND"/>
    <property type="match status" value="1"/>
</dbReference>
<dbReference type="EMBL" id="DNWC01000096">
    <property type="protein sequence ID" value="HBJ08835.1"/>
    <property type="molecule type" value="Genomic_DNA"/>
</dbReference>
<sequence length="396" mass="42664">MKIRKAMIIQSQRVILSTAICLSLFSCGKQQQSGFNMVKEFPVTTLQPESVELNTSYPATIKGRQDIEIRPNVSGFITQLCVDEGATVHKGQLLFVIDPVQYQEAVKVAEAAVKVAEANVATAQLTADNKAELAKKNIISEYDKQMAFNTLATQKAALAQAKAQLINAKQNLSYTKVVSPSNGVVGTIPLRVGSLVSPGSVTPLTTVSDNSEMFAYFSLNEKQILELAREHGANNLVQNLPEVQLKLSDGTLYNQKGKIATISGIIDQSTGTSNLRAAFPNPDQLLRSGNTGDILVPIKLDSAILVPQAATYEMQDKRFVYIVQDDSTVKNTEIKILNVNDGKNFVVTSGLKAGDRIVLEGAGTLKDGAQIKPISPEEAAAKLKAMTQTQTAGKNK</sequence>
<proteinExistence type="inferred from homology"/>
<dbReference type="PANTHER" id="PTHR30158:SF23">
    <property type="entry name" value="MULTIDRUG RESISTANCE PROTEIN MEXA"/>
    <property type="match status" value="1"/>
</dbReference>
<dbReference type="PROSITE" id="PS51257">
    <property type="entry name" value="PROKAR_LIPOPROTEIN"/>
    <property type="match status" value="1"/>
</dbReference>
<dbReference type="Gene3D" id="1.10.287.470">
    <property type="entry name" value="Helix hairpin bin"/>
    <property type="match status" value="1"/>
</dbReference>
<dbReference type="Gene3D" id="2.40.420.20">
    <property type="match status" value="1"/>
</dbReference>
<dbReference type="NCBIfam" id="TIGR01730">
    <property type="entry name" value="RND_mfp"/>
    <property type="match status" value="1"/>
</dbReference>